<dbReference type="AlphaFoldDB" id="A0A6N7Q005"/>
<evidence type="ECO:0000313" key="1">
    <source>
        <dbReference type="EMBL" id="MRG97439.1"/>
    </source>
</evidence>
<dbReference type="InterPro" id="IPR025649">
    <property type="entry name" value="DUF4360"/>
</dbReference>
<name>A0A6N7Q005_9BACT</name>
<gene>
    <name evidence="1" type="ORF">GF068_36755</name>
</gene>
<dbReference type="OrthoDB" id="5511886at2"/>
<dbReference type="Proteomes" id="UP000440224">
    <property type="component" value="Unassembled WGS sequence"/>
</dbReference>
<dbReference type="RefSeq" id="WP_153824221.1">
    <property type="nucleotide sequence ID" value="NZ_WJIE01000017.1"/>
</dbReference>
<comment type="caution">
    <text evidence="1">The sequence shown here is derived from an EMBL/GenBank/DDBJ whole genome shotgun (WGS) entry which is preliminary data.</text>
</comment>
<evidence type="ECO:0000313" key="2">
    <source>
        <dbReference type="Proteomes" id="UP000440224"/>
    </source>
</evidence>
<keyword evidence="2" id="KW-1185">Reference proteome</keyword>
<dbReference type="EMBL" id="WJIE01000017">
    <property type="protein sequence ID" value="MRG97439.1"/>
    <property type="molecule type" value="Genomic_DNA"/>
</dbReference>
<organism evidence="1 2">
    <name type="scientific">Polyangium spumosum</name>
    <dbReference type="NCBI Taxonomy" id="889282"/>
    <lineage>
        <taxon>Bacteria</taxon>
        <taxon>Pseudomonadati</taxon>
        <taxon>Myxococcota</taxon>
        <taxon>Polyangia</taxon>
        <taxon>Polyangiales</taxon>
        <taxon>Polyangiaceae</taxon>
        <taxon>Polyangium</taxon>
    </lineage>
</organism>
<protein>
    <submittedName>
        <fullName evidence="1">DUF4360 domain-containing protein</fullName>
    </submittedName>
</protein>
<sequence>MRHVALSFLTFFATIATFSIEARAEAPETFSIRDLKYSGPGCPDGSVAWLASQDHEAFTVLFAHLYAEVGPGVNRGNGRTRCNLNILFDFPPGWSFSIEGGDVRGYAFLEAGLSGVIRSTYSFPGLSREERAFELFFQGEMDENYEKRDVVTPSRPVPCTGRRNLHIKTETQIDDKRARGRSGLLTVDSVDGVVRQTYRLRWTRCR</sequence>
<dbReference type="Pfam" id="PF14273">
    <property type="entry name" value="DUF4360"/>
    <property type="match status" value="1"/>
</dbReference>
<proteinExistence type="predicted"/>
<dbReference type="PANTHER" id="PTHR38847:SF1">
    <property type="entry name" value="PSEUDOURIDINE SYNTHASE RSUA_RLUA-LIKE DOMAIN-CONTAINING PROTEIN"/>
    <property type="match status" value="1"/>
</dbReference>
<accession>A0A6N7Q005</accession>
<reference evidence="1 2" key="1">
    <citation type="submission" date="2019-10" db="EMBL/GenBank/DDBJ databases">
        <title>A soil myxobacterium in the family Polyangiaceae.</title>
        <authorList>
            <person name="Li Y."/>
            <person name="Wang J."/>
        </authorList>
    </citation>
    <scope>NUCLEOTIDE SEQUENCE [LARGE SCALE GENOMIC DNA]</scope>
    <source>
        <strain evidence="1 2">DSM 14734</strain>
    </source>
</reference>
<dbReference type="PANTHER" id="PTHR38847">
    <property type="match status" value="1"/>
</dbReference>